<dbReference type="SUPFAM" id="SSF143422">
    <property type="entry name" value="Transposase IS200-like"/>
    <property type="match status" value="1"/>
</dbReference>
<feature type="domain" description="Transposase IS200-like" evidence="1">
    <location>
        <begin position="41"/>
        <end position="173"/>
    </location>
</feature>
<protein>
    <recommendedName>
        <fullName evidence="1">Transposase IS200-like domain-containing protein</fullName>
    </recommendedName>
</protein>
<dbReference type="Gene3D" id="3.30.70.1290">
    <property type="entry name" value="Transposase IS200-like"/>
    <property type="match status" value="1"/>
</dbReference>
<dbReference type="InterPro" id="IPR002686">
    <property type="entry name" value="Transposase_17"/>
</dbReference>
<organism evidence="2 3">
    <name type="scientific">Aquipluma nitroreducens</name>
    <dbReference type="NCBI Taxonomy" id="2010828"/>
    <lineage>
        <taxon>Bacteria</taxon>
        <taxon>Pseudomonadati</taxon>
        <taxon>Bacteroidota</taxon>
        <taxon>Bacteroidia</taxon>
        <taxon>Marinilabiliales</taxon>
        <taxon>Prolixibacteraceae</taxon>
        <taxon>Aquipluma</taxon>
    </lineage>
</organism>
<dbReference type="AlphaFoldDB" id="A0A5K7SAQ1"/>
<proteinExistence type="predicted"/>
<dbReference type="GO" id="GO:0006313">
    <property type="term" value="P:DNA transposition"/>
    <property type="evidence" value="ECO:0007669"/>
    <property type="project" value="InterPro"/>
</dbReference>
<dbReference type="PANTHER" id="PTHR36966:SF1">
    <property type="entry name" value="REP-ASSOCIATED TYROSINE TRANSPOSASE"/>
    <property type="match status" value="1"/>
</dbReference>
<evidence type="ECO:0000259" key="1">
    <source>
        <dbReference type="SMART" id="SM01321"/>
    </source>
</evidence>
<reference evidence="2" key="1">
    <citation type="journal article" date="2020" name="Int. J. Syst. Evol. Microbiol.">
        <title>Aquipluma nitroreducens gen. nov. sp. nov., a novel facultatively anaerobic bacterium isolated from a freshwater lake.</title>
        <authorList>
            <person name="Watanabe M."/>
            <person name="Kojima H."/>
            <person name="Fukui M."/>
        </authorList>
    </citation>
    <scope>NUCLEOTIDE SEQUENCE</scope>
    <source>
        <strain evidence="2">MeG22</strain>
    </source>
</reference>
<evidence type="ECO:0000313" key="2">
    <source>
        <dbReference type="EMBL" id="BBE18517.1"/>
    </source>
</evidence>
<dbReference type="GO" id="GO:0004803">
    <property type="term" value="F:transposase activity"/>
    <property type="evidence" value="ECO:0007669"/>
    <property type="project" value="InterPro"/>
</dbReference>
<dbReference type="Proteomes" id="UP001193389">
    <property type="component" value="Chromosome"/>
</dbReference>
<dbReference type="KEGG" id="anf:AQPE_2679"/>
<keyword evidence="3" id="KW-1185">Reference proteome</keyword>
<gene>
    <name evidence="2" type="ORF">AQPE_2679</name>
</gene>
<accession>A0A5K7SAQ1</accession>
<dbReference type="EMBL" id="AP018694">
    <property type="protein sequence ID" value="BBE18517.1"/>
    <property type="molecule type" value="Genomic_DNA"/>
</dbReference>
<dbReference type="PANTHER" id="PTHR36966">
    <property type="entry name" value="REP-ASSOCIATED TYROSINE TRANSPOSASE"/>
    <property type="match status" value="1"/>
</dbReference>
<dbReference type="SMART" id="SM01321">
    <property type="entry name" value="Y1_Tnp"/>
    <property type="match status" value="1"/>
</dbReference>
<dbReference type="GO" id="GO:0043565">
    <property type="term" value="F:sequence-specific DNA binding"/>
    <property type="evidence" value="ECO:0007669"/>
    <property type="project" value="TreeGrafter"/>
</dbReference>
<sequence>MLSAEISNLRKSSGAANSDSPKIIKRELEFSATELATPVEKLKQEYYLVRKKYIKAYDDLLDSARNQAFDLSRTGNTEILVQALKFWEGKKLTNLAFSIMHNHVLWVFELFEKDQEGNPVYLQDFLQSVKRFSANQINKAENRQGTLWQKESFDTTIRDEKHLYYAVRYTLNNPVKAGLVSDWRNWKGTWAVTWCSDL</sequence>
<name>A0A5K7SAQ1_9BACT</name>
<dbReference type="InterPro" id="IPR036515">
    <property type="entry name" value="Transposase_17_sf"/>
</dbReference>
<evidence type="ECO:0000313" key="3">
    <source>
        <dbReference type="Proteomes" id="UP001193389"/>
    </source>
</evidence>
<dbReference type="InterPro" id="IPR052715">
    <property type="entry name" value="RAYT_transposase"/>
</dbReference>